<keyword evidence="3" id="KW-1185">Reference proteome</keyword>
<evidence type="ECO:0000313" key="2">
    <source>
        <dbReference type="EMBL" id="MCW3798579.1"/>
    </source>
</evidence>
<feature type="transmembrane region" description="Helical" evidence="1">
    <location>
        <begin position="43"/>
        <end position="65"/>
    </location>
</feature>
<comment type="caution">
    <text evidence="2">The sequence shown here is derived from an EMBL/GenBank/DDBJ whole genome shotgun (WGS) entry which is preliminary data.</text>
</comment>
<proteinExistence type="predicted"/>
<dbReference type="PANTHER" id="PTHR30373:SF8">
    <property type="entry name" value="BLL7265 PROTEIN"/>
    <property type="match status" value="1"/>
</dbReference>
<dbReference type="Proteomes" id="UP001526246">
    <property type="component" value="Unassembled WGS sequence"/>
</dbReference>
<feature type="transmembrane region" description="Helical" evidence="1">
    <location>
        <begin position="85"/>
        <end position="105"/>
    </location>
</feature>
<evidence type="ECO:0000313" key="3">
    <source>
        <dbReference type="Proteomes" id="UP001526246"/>
    </source>
</evidence>
<dbReference type="PANTHER" id="PTHR30373">
    <property type="entry name" value="UPF0603 PROTEIN YGCG"/>
    <property type="match status" value="1"/>
</dbReference>
<name>A0ABT3JHM1_9SPHN</name>
<dbReference type="EMBL" id="JAPDOB010000002">
    <property type="protein sequence ID" value="MCW3798579.1"/>
    <property type="molecule type" value="Genomic_DNA"/>
</dbReference>
<keyword evidence="1" id="KW-0472">Membrane</keyword>
<reference evidence="2 3" key="1">
    <citation type="submission" date="2022-10" db="EMBL/GenBank/DDBJ databases">
        <title>Sphingomonas sp.</title>
        <authorList>
            <person name="Jin C."/>
        </authorList>
    </citation>
    <scope>NUCLEOTIDE SEQUENCE [LARGE SCALE GENOMIC DNA]</scope>
    <source>
        <strain evidence="2 3">BN140010</strain>
    </source>
</reference>
<keyword evidence="1" id="KW-1133">Transmembrane helix</keyword>
<dbReference type="Gene3D" id="3.10.310.50">
    <property type="match status" value="1"/>
</dbReference>
<accession>A0ABT3JHM1</accession>
<evidence type="ECO:0008006" key="4">
    <source>
        <dbReference type="Google" id="ProtNLM"/>
    </source>
</evidence>
<sequence>MKLNIGEADQQRITQAVAAAEARSNGEIVTILTDRSDPYHDVALHWAVATLLAVLAWAAAFPSWLTWWRDLLLGGGWGTEPRLGPLLFFLMVLAVLKFTAVLLILKYMPLRLALTPGATKHRRVRRRACALFKAAAERRTVGRTGVLIYLSIAEHRAEIVADEAIVEVTGPETWGEAMAGLVAELKQGRPAEGLIAAVGIVGDVLAEHFPRSERDVNELPDRLIEL</sequence>
<gene>
    <name evidence="2" type="ORF">OMW55_12255</name>
</gene>
<organism evidence="2 3">
    <name type="scientific">Sphingomonas arvum</name>
    <dbReference type="NCBI Taxonomy" id="2992113"/>
    <lineage>
        <taxon>Bacteria</taxon>
        <taxon>Pseudomonadati</taxon>
        <taxon>Pseudomonadota</taxon>
        <taxon>Alphaproteobacteria</taxon>
        <taxon>Sphingomonadales</taxon>
        <taxon>Sphingomonadaceae</taxon>
        <taxon>Sphingomonas</taxon>
    </lineage>
</organism>
<protein>
    <recommendedName>
        <fullName evidence="4">TPM domain-containing protein</fullName>
    </recommendedName>
</protein>
<keyword evidence="1" id="KW-0812">Transmembrane</keyword>
<evidence type="ECO:0000256" key="1">
    <source>
        <dbReference type="SAM" id="Phobius"/>
    </source>
</evidence>